<keyword evidence="8" id="KW-1185">Reference proteome</keyword>
<dbReference type="InterPro" id="IPR027417">
    <property type="entry name" value="P-loop_NTPase"/>
</dbReference>
<keyword evidence="1" id="KW-0547">Nucleotide-binding</keyword>
<gene>
    <name evidence="7" type="ORF">JJJ17_11910</name>
</gene>
<dbReference type="SUPFAM" id="SSF52540">
    <property type="entry name" value="P-loop containing nucleoside triphosphate hydrolases"/>
    <property type="match status" value="1"/>
</dbReference>
<organism evidence="7 8">
    <name type="scientific">Paracoccus caeni</name>
    <dbReference type="NCBI Taxonomy" id="657651"/>
    <lineage>
        <taxon>Bacteria</taxon>
        <taxon>Pseudomonadati</taxon>
        <taxon>Pseudomonadota</taxon>
        <taxon>Alphaproteobacteria</taxon>
        <taxon>Rhodobacterales</taxon>
        <taxon>Paracoccaceae</taxon>
        <taxon>Paracoccus</taxon>
    </lineage>
</organism>
<dbReference type="RefSeq" id="WP_200686638.1">
    <property type="nucleotide sequence ID" value="NZ_JAEPRQ010000003.1"/>
</dbReference>
<sequence>MPVLDINWNKLSALSGSDLKRETFRVLQAASFAIQSTDTDDPNLLEVVPRLADLLDAHPEELLSYRPLVSSLARSTGLWNYIETEWADETDALIAEAVTAPELGGVTFHREQIKALDTLLAGRNLILSAPTSFGKSLLIDALLSTDRYRRVAVVLPTIALLDEFRRRFRDRFSEKFKLVMHQSEISTDDPTIFLGTQERLIYREDLGNLDLTVVDEFYKLDPDRRDERSITLNAAVYRLLKRSKQFFFLGPNIDTISVAPDSRWNFEFLRTRFSTVAVETLDLRAVSNKRDRLIAEVGEDRNWPALVFISSPGKANKLAIELSEKMAVSEDTSDFAVWLKSNIGQNNFLSLAVYYGFGVHHGRIPRAIAAQMVRLFNQGKLPVLLCTSTLIEGVNTAAKTVMIFDKTINRDSYDFFTYSNIKGRAGRLGQHHVGQVMVFNDIPEQTELDVSPTLFSDDDKLPDEYIVHIDKPDRSKRSDDRFRYYRDRLGLEGDELKLASSIGLETAIAIKDRVIRSLEESDILIWQNWPRWPEILEVCEVFCSQQKVGSFGAFNTRQLATLIDKLRKAEDLKSFLLRQDQSYRGQPESQDNIFKFLRACEYGLPQNFALVELFVRQSSAQADYSLFLGSIGSWFQPEILKELDEEGIPIQISQAFYVDGDTKTTLRNRLYKAILNPKGALSEFEREWLRQAL</sequence>
<dbReference type="Pfam" id="PF00270">
    <property type="entry name" value="DEAD"/>
    <property type="match status" value="1"/>
</dbReference>
<accession>A0A934SK83</accession>
<evidence type="ECO:0000259" key="6">
    <source>
        <dbReference type="PROSITE" id="PS51194"/>
    </source>
</evidence>
<dbReference type="EMBL" id="JAEPRQ010000003">
    <property type="protein sequence ID" value="MBK4216634.1"/>
    <property type="molecule type" value="Genomic_DNA"/>
</dbReference>
<name>A0A934SK83_9RHOB</name>
<evidence type="ECO:0000256" key="1">
    <source>
        <dbReference type="ARBA" id="ARBA00022741"/>
    </source>
</evidence>
<reference evidence="7" key="1">
    <citation type="submission" date="2021-01" db="EMBL/GenBank/DDBJ databases">
        <title>Paracoccus amoyensis sp. nov., isolated from the surface seawater along the coast of Xiamen Island, China.</title>
        <authorList>
            <person name="Lyu L."/>
        </authorList>
    </citation>
    <scope>NUCLEOTIDE SEQUENCE</scope>
    <source>
        <strain evidence="7">MJ17</strain>
    </source>
</reference>
<proteinExistence type="predicted"/>
<dbReference type="PROSITE" id="PS51192">
    <property type="entry name" value="HELICASE_ATP_BIND_1"/>
    <property type="match status" value="1"/>
</dbReference>
<evidence type="ECO:0000256" key="2">
    <source>
        <dbReference type="ARBA" id="ARBA00022801"/>
    </source>
</evidence>
<evidence type="ECO:0000256" key="3">
    <source>
        <dbReference type="ARBA" id="ARBA00022806"/>
    </source>
</evidence>
<dbReference type="GO" id="GO:0004386">
    <property type="term" value="F:helicase activity"/>
    <property type="evidence" value="ECO:0007669"/>
    <property type="project" value="UniProtKB-KW"/>
</dbReference>
<dbReference type="Pfam" id="PF00271">
    <property type="entry name" value="Helicase_C"/>
    <property type="match status" value="1"/>
</dbReference>
<dbReference type="GO" id="GO:0005524">
    <property type="term" value="F:ATP binding"/>
    <property type="evidence" value="ECO:0007669"/>
    <property type="project" value="UniProtKB-KW"/>
</dbReference>
<dbReference type="AlphaFoldDB" id="A0A934SK83"/>
<feature type="domain" description="Helicase ATP-binding" evidence="5">
    <location>
        <begin position="116"/>
        <end position="254"/>
    </location>
</feature>
<protein>
    <submittedName>
        <fullName evidence="7">DEAD/DEAH box helicase</fullName>
    </submittedName>
</protein>
<comment type="caution">
    <text evidence="7">The sequence shown here is derived from an EMBL/GenBank/DDBJ whole genome shotgun (WGS) entry which is preliminary data.</text>
</comment>
<dbReference type="PANTHER" id="PTHR47961:SF6">
    <property type="entry name" value="DNA-DIRECTED DNA POLYMERASE"/>
    <property type="match status" value="1"/>
</dbReference>
<dbReference type="Proteomes" id="UP000640485">
    <property type="component" value="Unassembled WGS sequence"/>
</dbReference>
<keyword evidence="2" id="KW-0378">Hydrolase</keyword>
<evidence type="ECO:0000313" key="8">
    <source>
        <dbReference type="Proteomes" id="UP000640485"/>
    </source>
</evidence>
<dbReference type="SMART" id="SM00487">
    <property type="entry name" value="DEXDc"/>
    <property type="match status" value="1"/>
</dbReference>
<dbReference type="PROSITE" id="PS51194">
    <property type="entry name" value="HELICASE_CTER"/>
    <property type="match status" value="1"/>
</dbReference>
<dbReference type="SMART" id="SM00490">
    <property type="entry name" value="HELICc"/>
    <property type="match status" value="1"/>
</dbReference>
<evidence type="ECO:0000313" key="7">
    <source>
        <dbReference type="EMBL" id="MBK4216634.1"/>
    </source>
</evidence>
<dbReference type="InterPro" id="IPR011545">
    <property type="entry name" value="DEAD/DEAH_box_helicase_dom"/>
</dbReference>
<dbReference type="GO" id="GO:0003676">
    <property type="term" value="F:nucleic acid binding"/>
    <property type="evidence" value="ECO:0007669"/>
    <property type="project" value="InterPro"/>
</dbReference>
<keyword evidence="4" id="KW-0067">ATP-binding</keyword>
<feature type="domain" description="Helicase C-terminal" evidence="6">
    <location>
        <begin position="289"/>
        <end position="473"/>
    </location>
</feature>
<evidence type="ECO:0000256" key="4">
    <source>
        <dbReference type="ARBA" id="ARBA00022840"/>
    </source>
</evidence>
<dbReference type="InterPro" id="IPR001650">
    <property type="entry name" value="Helicase_C-like"/>
</dbReference>
<dbReference type="GO" id="GO:0016787">
    <property type="term" value="F:hydrolase activity"/>
    <property type="evidence" value="ECO:0007669"/>
    <property type="project" value="UniProtKB-KW"/>
</dbReference>
<dbReference type="InterPro" id="IPR014001">
    <property type="entry name" value="Helicase_ATP-bd"/>
</dbReference>
<keyword evidence="3 7" id="KW-0347">Helicase</keyword>
<dbReference type="InterPro" id="IPR050474">
    <property type="entry name" value="Hel308_SKI2-like"/>
</dbReference>
<dbReference type="PANTHER" id="PTHR47961">
    <property type="entry name" value="DNA POLYMERASE THETA, PUTATIVE (AFU_ORTHOLOGUE AFUA_1G05260)-RELATED"/>
    <property type="match status" value="1"/>
</dbReference>
<evidence type="ECO:0000259" key="5">
    <source>
        <dbReference type="PROSITE" id="PS51192"/>
    </source>
</evidence>
<dbReference type="Gene3D" id="3.40.50.300">
    <property type="entry name" value="P-loop containing nucleotide triphosphate hydrolases"/>
    <property type="match status" value="2"/>
</dbReference>